<dbReference type="InterPro" id="IPR013525">
    <property type="entry name" value="ABC2_TM"/>
</dbReference>
<dbReference type="Gene3D" id="3.40.1710.10">
    <property type="entry name" value="abc type-2 transporter like domain"/>
    <property type="match status" value="1"/>
</dbReference>
<dbReference type="PANTHER" id="PTHR43077:SF10">
    <property type="entry name" value="TRANSPORT PERMEASE PROTEIN"/>
    <property type="match status" value="1"/>
</dbReference>
<dbReference type="Proteomes" id="UP001500740">
    <property type="component" value="Unassembled WGS sequence"/>
</dbReference>
<dbReference type="NCBIfam" id="TIGR03062">
    <property type="entry name" value="pip_yhgE_Cterm"/>
    <property type="match status" value="1"/>
</dbReference>
<feature type="transmembrane region" description="Helical" evidence="6">
    <location>
        <begin position="839"/>
        <end position="860"/>
    </location>
</feature>
<dbReference type="EMBL" id="BAAACZ010000003">
    <property type="protein sequence ID" value="GAA0450929.1"/>
    <property type="molecule type" value="Genomic_DNA"/>
</dbReference>
<feature type="transmembrane region" description="Helical" evidence="6">
    <location>
        <begin position="785"/>
        <end position="804"/>
    </location>
</feature>
<gene>
    <name evidence="9" type="ORF">GCM10008935_01740</name>
</gene>
<evidence type="ECO:0000256" key="3">
    <source>
        <dbReference type="ARBA" id="ARBA00022989"/>
    </source>
</evidence>
<keyword evidence="5" id="KW-0175">Coiled coil</keyword>
<keyword evidence="4 6" id="KW-0472">Membrane</keyword>
<dbReference type="InterPro" id="IPR017501">
    <property type="entry name" value="Phage_infect_YhgE_C"/>
</dbReference>
<dbReference type="Pfam" id="PF12698">
    <property type="entry name" value="ABC2_membrane_3"/>
    <property type="match status" value="1"/>
</dbReference>
<evidence type="ECO:0000313" key="10">
    <source>
        <dbReference type="Proteomes" id="UP001500740"/>
    </source>
</evidence>
<proteinExistence type="predicted"/>
<evidence type="ECO:0000259" key="7">
    <source>
        <dbReference type="Pfam" id="PF01061"/>
    </source>
</evidence>
<feature type="domain" description="ABC-2 type transporter transmembrane" evidence="7">
    <location>
        <begin position="704"/>
        <end position="829"/>
    </location>
</feature>
<feature type="domain" description="ABC-2 type transporter transmembrane" evidence="8">
    <location>
        <begin position="29"/>
        <end position="163"/>
    </location>
</feature>
<feature type="transmembrane region" description="Helical" evidence="6">
    <location>
        <begin position="685"/>
        <end position="704"/>
    </location>
</feature>
<name>A0ABN0ZKG2_9BACI</name>
<feature type="transmembrane region" description="Helical" evidence="6">
    <location>
        <begin position="725"/>
        <end position="748"/>
    </location>
</feature>
<feature type="transmembrane region" description="Helical" evidence="6">
    <location>
        <begin position="20"/>
        <end position="38"/>
    </location>
</feature>
<evidence type="ECO:0000256" key="6">
    <source>
        <dbReference type="SAM" id="Phobius"/>
    </source>
</evidence>
<keyword evidence="2 6" id="KW-0812">Transmembrane</keyword>
<dbReference type="PANTHER" id="PTHR43077">
    <property type="entry name" value="TRANSPORT PERMEASE YVFS-RELATED"/>
    <property type="match status" value="1"/>
</dbReference>
<accession>A0ABN0ZKG2</accession>
<feature type="coiled-coil region" evidence="5">
    <location>
        <begin position="427"/>
        <end position="454"/>
    </location>
</feature>
<feature type="coiled-coil region" evidence="5">
    <location>
        <begin position="303"/>
        <end position="330"/>
    </location>
</feature>
<dbReference type="Gene3D" id="1.20.58.60">
    <property type="match status" value="1"/>
</dbReference>
<keyword evidence="10" id="KW-1185">Reference proteome</keyword>
<evidence type="ECO:0000256" key="4">
    <source>
        <dbReference type="ARBA" id="ARBA00023136"/>
    </source>
</evidence>
<evidence type="ECO:0000256" key="2">
    <source>
        <dbReference type="ARBA" id="ARBA00022692"/>
    </source>
</evidence>
<evidence type="ECO:0000313" key="9">
    <source>
        <dbReference type="EMBL" id="GAA0450929.1"/>
    </source>
</evidence>
<dbReference type="Pfam" id="PF01061">
    <property type="entry name" value="ABC2_membrane"/>
    <property type="match status" value="1"/>
</dbReference>
<evidence type="ECO:0000256" key="5">
    <source>
        <dbReference type="SAM" id="Coils"/>
    </source>
</evidence>
<dbReference type="NCBIfam" id="TIGR03061">
    <property type="entry name" value="pip_yhgE_Nterm"/>
    <property type="match status" value="1"/>
</dbReference>
<evidence type="ECO:0000259" key="8">
    <source>
        <dbReference type="Pfam" id="PF12698"/>
    </source>
</evidence>
<comment type="caution">
    <text evidence="9">The sequence shown here is derived from an EMBL/GenBank/DDBJ whole genome shotgun (WGS) entry which is preliminary data.</text>
</comment>
<protein>
    <submittedName>
        <fullName evidence="9">YhgE/Pip domain-containing protein</fullName>
    </submittedName>
</protein>
<feature type="transmembrane region" description="Helical" evidence="6">
    <location>
        <begin position="754"/>
        <end position="773"/>
    </location>
</feature>
<comment type="subcellular location">
    <subcellularLocation>
        <location evidence="1">Membrane</location>
        <topology evidence="1">Multi-pass membrane protein</topology>
    </subcellularLocation>
</comment>
<keyword evidence="3 6" id="KW-1133">Transmembrane helix</keyword>
<dbReference type="InterPro" id="IPR051328">
    <property type="entry name" value="T7SS_ABC-Transporter"/>
</dbReference>
<evidence type="ECO:0000256" key="1">
    <source>
        <dbReference type="ARBA" id="ARBA00004141"/>
    </source>
</evidence>
<sequence>MKAILDIFKQDLANIKRVPLVGLLLIGLAILPSLYAWFNLAASWDPYDNTEDLTVAVVNEDQGAEIDGETLHVGDELESSLEENEGLDWTFVTSDEAEEGVYYGDYYAAIYINEDFSSSLVSVIDGSPSPAEIDYEVNEKLNAIAPKMTEAGTSTIVNEISTQLIKNSSEALFTEFDRLGIALEEELPTIRALKQQVYDLEEKTPLLMSFGDIVISVDEQWDQIEEQVEHFLALDELRPEIQEGAEKILILEESLSEVESLGESVVEVETYLPEVKQSVDELRVIAEQIVLIEDYLYDGVMAVQELQDQIEDLESSLPAVVDQIEAMEQRAEALVEIMGNLNEGLDGFVDQLIEASNRMTTVLEDLSAGIEEGNLEQIESTLHELNDQLTSFDLLLEDMISKLETWENVDPSVAETIEQLKLIRGYVNESQQIVEQAIEELDQDEEISEQLIESISTLHTQINQFQAYMEADGREAIDTLTNEAYEQVENTHEQLDTIVYVLPQVEELINELDDMNMVNQEDLENALEDVPEVGQNLTEFIDQIEGALPQVETVLESVANFMENDFPELQGQIKRIGAFIREDLPEVEEQYLTVADMIEEHFPQIQSTVQGLAQFAEDDLPGLSEQFDQLATQVRELEEDDALSELITVLRHDVEEESEFFKEPVVLDETQLFPVPNYGSANSPFYTVLSLWIGALLLCNLLSTNVHKKDRKPYYKMHHMYLGRMILFLIVGILQGIVISLGNLWILGVYTQSPWWFTLFTVFIAVVFMLMVYTLTSVFGNIGKALAIVFLVLQLSGGGGMFPIEVAPDFFQAIHPYLPFTYAIDLLREAVGGIIPSVAWFNSIMLSIFGLGTILFGLIFKEKLADRIEETSDKSKSSRLIE</sequence>
<organism evidence="9 10">
    <name type="scientific">Alkalibacillus silvisoli</name>
    <dbReference type="NCBI Taxonomy" id="392823"/>
    <lineage>
        <taxon>Bacteria</taxon>
        <taxon>Bacillati</taxon>
        <taxon>Bacillota</taxon>
        <taxon>Bacilli</taxon>
        <taxon>Bacillales</taxon>
        <taxon>Bacillaceae</taxon>
        <taxon>Alkalibacillus</taxon>
    </lineage>
</organism>
<dbReference type="InterPro" id="IPR017500">
    <property type="entry name" value="Phage_infect_YhgE_N"/>
</dbReference>
<reference evidence="9 10" key="1">
    <citation type="journal article" date="2019" name="Int. J. Syst. Evol. Microbiol.">
        <title>The Global Catalogue of Microorganisms (GCM) 10K type strain sequencing project: providing services to taxonomists for standard genome sequencing and annotation.</title>
        <authorList>
            <consortium name="The Broad Institute Genomics Platform"/>
            <consortium name="The Broad Institute Genome Sequencing Center for Infectious Disease"/>
            <person name="Wu L."/>
            <person name="Ma J."/>
        </authorList>
    </citation>
    <scope>NUCLEOTIDE SEQUENCE [LARGE SCALE GENOMIC DNA]</scope>
    <source>
        <strain evidence="9 10">JCM 14193</strain>
    </source>
</reference>
<dbReference type="RefSeq" id="WP_343781155.1">
    <property type="nucleotide sequence ID" value="NZ_BAAACZ010000003.1"/>
</dbReference>